<evidence type="ECO:0000256" key="9">
    <source>
        <dbReference type="PIRSR" id="PIRSR600760-2"/>
    </source>
</evidence>
<dbReference type="PANTHER" id="PTHR20854:SF4">
    <property type="entry name" value="INOSITOL-1-MONOPHOSPHATASE-RELATED"/>
    <property type="match status" value="1"/>
</dbReference>
<dbReference type="SUPFAM" id="SSF56655">
    <property type="entry name" value="Carbohydrate phosphatase"/>
    <property type="match status" value="1"/>
</dbReference>
<dbReference type="AlphaFoldDB" id="A0A4R5UBN5"/>
<dbReference type="EC" id="3.1.3.25" evidence="10"/>
<proteinExistence type="inferred from homology"/>
<dbReference type="InterPro" id="IPR020550">
    <property type="entry name" value="Inositol_monophosphatase_CS"/>
</dbReference>
<dbReference type="Gene3D" id="3.30.540.10">
    <property type="entry name" value="Fructose-1,6-Bisphosphatase, subunit A, domain 1"/>
    <property type="match status" value="1"/>
</dbReference>
<dbReference type="GO" id="GO:0046854">
    <property type="term" value="P:phosphatidylinositol phosphate biosynthetic process"/>
    <property type="evidence" value="ECO:0007669"/>
    <property type="project" value="InterPro"/>
</dbReference>
<dbReference type="Gene3D" id="3.40.190.80">
    <property type="match status" value="1"/>
</dbReference>
<keyword evidence="6" id="KW-0804">Transcription</keyword>
<dbReference type="InterPro" id="IPR022337">
    <property type="entry name" value="Inositol_monophosphatase_SuhB"/>
</dbReference>
<evidence type="ECO:0000256" key="8">
    <source>
        <dbReference type="ARBA" id="ARBA00063608"/>
    </source>
</evidence>
<dbReference type="FunFam" id="3.30.540.10:FF:000017">
    <property type="entry name" value="Inositol-1-monophosphatase"/>
    <property type="match status" value="1"/>
</dbReference>
<dbReference type="InterPro" id="IPR020583">
    <property type="entry name" value="Inositol_monoP_metal-BS"/>
</dbReference>
<protein>
    <recommendedName>
        <fullName evidence="10">Inositol-1-monophosphatase</fullName>
        <ecNumber evidence="10">3.1.3.25</ecNumber>
    </recommendedName>
</protein>
<evidence type="ECO:0000313" key="11">
    <source>
        <dbReference type="EMBL" id="TDK32635.1"/>
    </source>
</evidence>
<evidence type="ECO:0000256" key="10">
    <source>
        <dbReference type="RuleBase" id="RU364068"/>
    </source>
</evidence>
<comment type="cofactor">
    <cofactor evidence="2 9 10">
        <name>Mg(2+)</name>
        <dbReference type="ChEBI" id="CHEBI:18420"/>
    </cofactor>
</comment>
<dbReference type="GO" id="GO:0007165">
    <property type="term" value="P:signal transduction"/>
    <property type="evidence" value="ECO:0007669"/>
    <property type="project" value="TreeGrafter"/>
</dbReference>
<feature type="binding site" evidence="9">
    <location>
        <position position="89"/>
    </location>
    <ligand>
        <name>Mg(2+)</name>
        <dbReference type="ChEBI" id="CHEBI:18420"/>
        <label>1</label>
        <note>catalytic</note>
    </ligand>
</feature>
<organism evidence="11 12">
    <name type="scientific">Luteimonas terrae</name>
    <dbReference type="NCBI Taxonomy" id="1530191"/>
    <lineage>
        <taxon>Bacteria</taxon>
        <taxon>Pseudomonadati</taxon>
        <taxon>Pseudomonadota</taxon>
        <taxon>Gammaproteobacteria</taxon>
        <taxon>Lysobacterales</taxon>
        <taxon>Lysobacteraceae</taxon>
        <taxon>Luteimonas</taxon>
    </lineage>
</organism>
<dbReference type="OrthoDB" id="9785695at2"/>
<feature type="binding site" evidence="9">
    <location>
        <position position="90"/>
    </location>
    <ligand>
        <name>Mg(2+)</name>
        <dbReference type="ChEBI" id="CHEBI:18420"/>
        <label>2</label>
    </ligand>
</feature>
<dbReference type="InterPro" id="IPR000760">
    <property type="entry name" value="Inositol_monophosphatase-like"/>
</dbReference>
<keyword evidence="6" id="KW-0805">Transcription regulation</keyword>
<dbReference type="EMBL" id="SMTG01000002">
    <property type="protein sequence ID" value="TDK32635.1"/>
    <property type="molecule type" value="Genomic_DNA"/>
</dbReference>
<dbReference type="GO" id="GO:0006020">
    <property type="term" value="P:inositol metabolic process"/>
    <property type="evidence" value="ECO:0007669"/>
    <property type="project" value="TreeGrafter"/>
</dbReference>
<evidence type="ECO:0000256" key="3">
    <source>
        <dbReference type="ARBA" id="ARBA00009759"/>
    </source>
</evidence>
<evidence type="ECO:0000256" key="5">
    <source>
        <dbReference type="ARBA" id="ARBA00022801"/>
    </source>
</evidence>
<keyword evidence="5 10" id="KW-0378">Hydrolase</keyword>
<gene>
    <name evidence="11" type="ORF">E2F49_00705</name>
</gene>
<feature type="binding site" evidence="9">
    <location>
        <position position="87"/>
    </location>
    <ligand>
        <name>Mg(2+)</name>
        <dbReference type="ChEBI" id="CHEBI:18420"/>
        <label>1</label>
        <note>catalytic</note>
    </ligand>
</feature>
<comment type="similarity">
    <text evidence="3 10">Belongs to the inositol monophosphatase superfamily.</text>
</comment>
<evidence type="ECO:0000313" key="12">
    <source>
        <dbReference type="Proteomes" id="UP000295543"/>
    </source>
</evidence>
<dbReference type="Proteomes" id="UP000295543">
    <property type="component" value="Unassembled WGS sequence"/>
</dbReference>
<comment type="subunit">
    <text evidence="8">Homodimer. The rRNA transcription and antitermination complex (rrnTAC) consists of RNA polymerase (RNAP), NusA, NusB, NusE (rpsJ), NusG, SubB, ribosomal protein S4, DNA and precursor rRNA; S4 is more flexible than other subunits.</text>
</comment>
<keyword evidence="4 9" id="KW-0479">Metal-binding</keyword>
<feature type="binding site" evidence="9">
    <location>
        <position position="68"/>
    </location>
    <ligand>
        <name>Mg(2+)</name>
        <dbReference type="ChEBI" id="CHEBI:18420"/>
        <label>1</label>
        <note>catalytic</note>
    </ligand>
</feature>
<evidence type="ECO:0000256" key="2">
    <source>
        <dbReference type="ARBA" id="ARBA00001946"/>
    </source>
</evidence>
<keyword evidence="12" id="KW-1185">Reference proteome</keyword>
<dbReference type="PRINTS" id="PR01959">
    <property type="entry name" value="SBIMPHPHTASE"/>
</dbReference>
<evidence type="ECO:0000256" key="4">
    <source>
        <dbReference type="ARBA" id="ARBA00022723"/>
    </source>
</evidence>
<dbReference type="GO" id="GO:0008934">
    <property type="term" value="F:inositol monophosphate 1-phosphatase activity"/>
    <property type="evidence" value="ECO:0007669"/>
    <property type="project" value="InterPro"/>
</dbReference>
<evidence type="ECO:0000256" key="7">
    <source>
        <dbReference type="ARBA" id="ARBA00022842"/>
    </source>
</evidence>
<dbReference type="GO" id="GO:0046872">
    <property type="term" value="F:metal ion binding"/>
    <property type="evidence" value="ECO:0007669"/>
    <property type="project" value="UniProtKB-KW"/>
</dbReference>
<comment type="caution">
    <text evidence="11">The sequence shown here is derived from an EMBL/GenBank/DDBJ whole genome shotgun (WGS) entry which is preliminary data.</text>
</comment>
<comment type="catalytic activity">
    <reaction evidence="1 10">
        <text>a myo-inositol phosphate + H2O = myo-inositol + phosphate</text>
        <dbReference type="Rhea" id="RHEA:24056"/>
        <dbReference type="ChEBI" id="CHEBI:15377"/>
        <dbReference type="ChEBI" id="CHEBI:17268"/>
        <dbReference type="ChEBI" id="CHEBI:43474"/>
        <dbReference type="ChEBI" id="CHEBI:84139"/>
        <dbReference type="EC" id="3.1.3.25"/>
    </reaction>
</comment>
<reference evidence="11 12" key="1">
    <citation type="submission" date="2019-03" db="EMBL/GenBank/DDBJ databases">
        <title>Luteimonas zhaokaii sp.nov., isolated from the rectal contents of Plateau pika in Yushu, Qinghai Province, China.</title>
        <authorList>
            <person name="Zhang G."/>
        </authorList>
    </citation>
    <scope>NUCLEOTIDE SEQUENCE [LARGE SCALE GENOMIC DNA]</scope>
    <source>
        <strain evidence="11 12">THG-MD21</strain>
    </source>
</reference>
<dbReference type="Pfam" id="PF00459">
    <property type="entry name" value="Inositol_P"/>
    <property type="match status" value="1"/>
</dbReference>
<dbReference type="PROSITE" id="PS00629">
    <property type="entry name" value="IMP_1"/>
    <property type="match status" value="1"/>
</dbReference>
<evidence type="ECO:0000256" key="1">
    <source>
        <dbReference type="ARBA" id="ARBA00001033"/>
    </source>
</evidence>
<dbReference type="RefSeq" id="WP_055247058.1">
    <property type="nucleotide sequence ID" value="NZ_SMTG01000002.1"/>
</dbReference>
<dbReference type="CDD" id="cd01639">
    <property type="entry name" value="IMPase"/>
    <property type="match status" value="1"/>
</dbReference>
<dbReference type="PROSITE" id="PS00630">
    <property type="entry name" value="IMP_2"/>
    <property type="match status" value="1"/>
</dbReference>
<sequence length="276" mass="29700">MLQPAVNVMVKAARAGGGVLLRNMHKLDALNVVEKARHDYASEVDGLAEEAIVKELRRAYPEYAVLGEEGGAKPGRGGPSRYTWVIDPLDGTSNYLRGFPHWCVSIALVEGAEPLHGVIFDPLRNELFTATRGAGAQLNERRIRVSERKELNGAILGTGFAPRERKRVGAQLRAIEALLESAEDVRRTGSAALDLAYVAAGRSDGYFEAGVHPWDIAAGVLLVREAGGRISDFKGRATGPMNVAFAGGREIVAGNVRIVEPLQKTLVDSGYAKEFA</sequence>
<keyword evidence="7 9" id="KW-0460">Magnesium</keyword>
<evidence type="ECO:0000256" key="6">
    <source>
        <dbReference type="ARBA" id="ARBA00022814"/>
    </source>
</evidence>
<accession>A0A4R5UBN5</accession>
<dbReference type="PRINTS" id="PR00377">
    <property type="entry name" value="IMPHPHTASES"/>
</dbReference>
<dbReference type="GO" id="GO:0031564">
    <property type="term" value="P:transcription antitermination"/>
    <property type="evidence" value="ECO:0007669"/>
    <property type="project" value="UniProtKB-KW"/>
</dbReference>
<dbReference type="InterPro" id="IPR033942">
    <property type="entry name" value="IMPase"/>
</dbReference>
<name>A0A4R5UBN5_9GAMM</name>
<feature type="binding site" evidence="9">
    <location>
        <position position="215"/>
    </location>
    <ligand>
        <name>Mg(2+)</name>
        <dbReference type="ChEBI" id="CHEBI:18420"/>
        <label>1</label>
        <note>catalytic</note>
    </ligand>
</feature>
<keyword evidence="6" id="KW-0889">Transcription antitermination</keyword>
<dbReference type="PANTHER" id="PTHR20854">
    <property type="entry name" value="INOSITOL MONOPHOSPHATASE"/>
    <property type="match status" value="1"/>
</dbReference>